<evidence type="ECO:0000313" key="2">
    <source>
        <dbReference type="Proteomes" id="UP000799754"/>
    </source>
</evidence>
<reference evidence="1" key="1">
    <citation type="journal article" date="2020" name="Stud. Mycol.">
        <title>101 Dothideomycetes genomes: a test case for predicting lifestyles and emergence of pathogens.</title>
        <authorList>
            <person name="Haridas S."/>
            <person name="Albert R."/>
            <person name="Binder M."/>
            <person name="Bloem J."/>
            <person name="Labutti K."/>
            <person name="Salamov A."/>
            <person name="Andreopoulos B."/>
            <person name="Baker S."/>
            <person name="Barry K."/>
            <person name="Bills G."/>
            <person name="Bluhm B."/>
            <person name="Cannon C."/>
            <person name="Castanera R."/>
            <person name="Culley D."/>
            <person name="Daum C."/>
            <person name="Ezra D."/>
            <person name="Gonzalez J."/>
            <person name="Henrissat B."/>
            <person name="Kuo A."/>
            <person name="Liang C."/>
            <person name="Lipzen A."/>
            <person name="Lutzoni F."/>
            <person name="Magnuson J."/>
            <person name="Mondo S."/>
            <person name="Nolan M."/>
            <person name="Ohm R."/>
            <person name="Pangilinan J."/>
            <person name="Park H.-J."/>
            <person name="Ramirez L."/>
            <person name="Alfaro M."/>
            <person name="Sun H."/>
            <person name="Tritt A."/>
            <person name="Yoshinaga Y."/>
            <person name="Zwiers L.-H."/>
            <person name="Turgeon B."/>
            <person name="Goodwin S."/>
            <person name="Spatafora J."/>
            <person name="Crous P."/>
            <person name="Grigoriev I."/>
        </authorList>
    </citation>
    <scope>NUCLEOTIDE SEQUENCE</scope>
    <source>
        <strain evidence="1">CBS 525.71</strain>
    </source>
</reference>
<comment type="caution">
    <text evidence="1">The sequence shown here is derived from an EMBL/GenBank/DDBJ whole genome shotgun (WGS) entry which is preliminary data.</text>
</comment>
<sequence length="289" mass="32182">METLGSGSFGHISRAISRFDHKEYALRRWPRDKRKKDAEKAEINRTVNEIKVLRHLNHRHIVTFAGSYTDLKFISCVVAPVAEMDLGQYLDRVQATDYRTLQSFFGCLAIAVQYLHDKKIRHGDIRAGAILVHGGTVQLSSFGSAYDFTNAVDSTTTVPQAYSLRTCAPELVYLVHQMGDTKSDIWSLGVVFLDMVVALKGKRLDDTNAYFQQHGSKDIHIHANIAALSDYLEELGKNGEAIGNPPLAWIPDMLSEDSDLRLDAPNLVKRIAGAGMTYHNPFFGGCCLP</sequence>
<gene>
    <name evidence="1" type="ORF">BU25DRAFT_382887</name>
</gene>
<dbReference type="EMBL" id="MU006702">
    <property type="protein sequence ID" value="KAF2632936.1"/>
    <property type="molecule type" value="Genomic_DNA"/>
</dbReference>
<organism evidence="1 2">
    <name type="scientific">Macroventuria anomochaeta</name>
    <dbReference type="NCBI Taxonomy" id="301207"/>
    <lineage>
        <taxon>Eukaryota</taxon>
        <taxon>Fungi</taxon>
        <taxon>Dikarya</taxon>
        <taxon>Ascomycota</taxon>
        <taxon>Pezizomycotina</taxon>
        <taxon>Dothideomycetes</taxon>
        <taxon>Pleosporomycetidae</taxon>
        <taxon>Pleosporales</taxon>
        <taxon>Pleosporineae</taxon>
        <taxon>Didymellaceae</taxon>
        <taxon>Macroventuria</taxon>
    </lineage>
</organism>
<accession>A0ACB6SFJ4</accession>
<proteinExistence type="predicted"/>
<name>A0ACB6SFJ4_9PLEO</name>
<dbReference type="Proteomes" id="UP000799754">
    <property type="component" value="Unassembled WGS sequence"/>
</dbReference>
<protein>
    <submittedName>
        <fullName evidence="1">Kinase-like protein</fullName>
    </submittedName>
</protein>
<keyword evidence="2" id="KW-1185">Reference proteome</keyword>
<evidence type="ECO:0000313" key="1">
    <source>
        <dbReference type="EMBL" id="KAF2632936.1"/>
    </source>
</evidence>